<feature type="region of interest" description="Disordered" evidence="7">
    <location>
        <begin position="173"/>
        <end position="199"/>
    </location>
</feature>
<evidence type="ECO:0000256" key="3">
    <source>
        <dbReference type="ARBA" id="ARBA00023125"/>
    </source>
</evidence>
<keyword evidence="5" id="KW-0539">Nucleus</keyword>
<evidence type="ECO:0000256" key="6">
    <source>
        <dbReference type="PROSITE-ProRule" id="PRU00042"/>
    </source>
</evidence>
<dbReference type="PANTHER" id="PTHR37701:SF19">
    <property type="entry name" value="METHYL-CPG-BINDING DOMAIN PROTEIN"/>
    <property type="match status" value="1"/>
</dbReference>
<dbReference type="Proteomes" id="UP001415857">
    <property type="component" value="Unassembled WGS sequence"/>
</dbReference>
<organism evidence="10 11">
    <name type="scientific">Liquidambar formosana</name>
    <name type="common">Formosan gum</name>
    <dbReference type="NCBI Taxonomy" id="63359"/>
    <lineage>
        <taxon>Eukaryota</taxon>
        <taxon>Viridiplantae</taxon>
        <taxon>Streptophyta</taxon>
        <taxon>Embryophyta</taxon>
        <taxon>Tracheophyta</taxon>
        <taxon>Spermatophyta</taxon>
        <taxon>Magnoliopsida</taxon>
        <taxon>eudicotyledons</taxon>
        <taxon>Gunneridae</taxon>
        <taxon>Pentapetalae</taxon>
        <taxon>Saxifragales</taxon>
        <taxon>Altingiaceae</taxon>
        <taxon>Liquidambar</taxon>
    </lineage>
</organism>
<comment type="subcellular location">
    <subcellularLocation>
        <location evidence="1">Nucleus</location>
    </subcellularLocation>
</comment>
<keyword evidence="2" id="KW-0805">Transcription regulation</keyword>
<dbReference type="GO" id="GO:0003677">
    <property type="term" value="F:DNA binding"/>
    <property type="evidence" value="ECO:0007669"/>
    <property type="project" value="UniProtKB-KW"/>
</dbReference>
<evidence type="ECO:0000256" key="4">
    <source>
        <dbReference type="ARBA" id="ARBA00023163"/>
    </source>
</evidence>
<dbReference type="InterPro" id="IPR013087">
    <property type="entry name" value="Znf_C2H2_type"/>
</dbReference>
<keyword evidence="3" id="KW-0238">DNA-binding</keyword>
<sequence>MVTVPAHSPSSRPKLDSLTHVDISTLSQSELHALSLCSDAAFDLRCTDDVVVPKIDRFLFNESAGSRRQTYSRLRPAAASRKPHQSTTSIHRGRLAGLLPGHKPPPLVPAADDPERSENKTIVHFLKQLIENNPLNNRAVAPVLSLNFEASEPLEMEKRVELGLIVMPSAVNSGERKRKRGRKPKVKAPGDGGGGGDDDDWVLEIVNRNGVAVDLAALANLEDPYGDELRRRTAGLETEEECLGFMRDLEGQWGSRRKKRKIVDASDFGDALPIGWKLLLGLKRREGRVSLYCRRYISPSGQQFVSCKEASLYLQSYFGHHDANQLMDHRNDNADQAYRAASRTHAGMTYKDDDMRQEIISLPTLPSTSISNEYEKEVALLGIDNLAEVQVRDLFECHKCNMTFDEKDTYLKHLLSSHQRTTRRYRLGSSVGDGVIVKDGKYECQFCHKIFQERRRYNGHVGIHVRNYVKRSEELPGQVTVQKSIESPFGDGLQSRISKMDALIEIAQSSILEASAVGHIDKSNGDSTPNILDVVSAPEIPAANSDHVPNFDSSLSEAEMEDSMTDKTLDQELNQQDSKCMIPDEDMEKIDNASNVVDIKMNPCLDSASTFSVNEKNGNTSENFDGKDGMAFTTNEIEKSGIEQGKGSISQVLVLLDNQKICSVKNNMNLFCTSSSEHPQLDEVEKHENSELDISFGRSNTGPDNDVKDSICQNSAEKVLQRGISDSPIPVQSLHCLPMFSAVSNKGEDEFCCVDQKLDSVTGFEELKLDEIEPLKFGFENGQESPSLPEVHMDLANDAEMEGAFNSSVQFVSEEDMLNMAGRHQLTTVCVWCRTEFNREVVDFEIQSDSVGFLCSACKEKISGQLNVFNSGLS</sequence>
<dbReference type="SMART" id="SM00355">
    <property type="entry name" value="ZnF_C2H2"/>
    <property type="match status" value="2"/>
</dbReference>
<dbReference type="PROSITE" id="PS50982">
    <property type="entry name" value="MBD"/>
    <property type="match status" value="1"/>
</dbReference>
<dbReference type="SUPFAM" id="SSF54171">
    <property type="entry name" value="DNA-binding domain"/>
    <property type="match status" value="1"/>
</dbReference>
<dbReference type="AlphaFoldDB" id="A0AAP0RWD3"/>
<evidence type="ECO:0000259" key="9">
    <source>
        <dbReference type="PROSITE" id="PS50982"/>
    </source>
</evidence>
<protein>
    <recommendedName>
        <fullName evidence="12">Methyl-CpG-binding domain-containing protein 8</fullName>
    </recommendedName>
</protein>
<dbReference type="Gene3D" id="3.30.160.60">
    <property type="entry name" value="Classic Zinc Finger"/>
    <property type="match status" value="1"/>
</dbReference>
<evidence type="ECO:0000256" key="2">
    <source>
        <dbReference type="ARBA" id="ARBA00023015"/>
    </source>
</evidence>
<evidence type="ECO:0000313" key="11">
    <source>
        <dbReference type="Proteomes" id="UP001415857"/>
    </source>
</evidence>
<reference evidence="10 11" key="1">
    <citation type="journal article" date="2024" name="Plant J.">
        <title>Genome sequences and population genomics reveal climatic adaptation and genomic divergence between two closely related sweetgum species.</title>
        <authorList>
            <person name="Xu W.Q."/>
            <person name="Ren C.Q."/>
            <person name="Zhang X.Y."/>
            <person name="Comes H.P."/>
            <person name="Liu X.H."/>
            <person name="Li Y.G."/>
            <person name="Kettle C.J."/>
            <person name="Jalonen R."/>
            <person name="Gaisberger H."/>
            <person name="Ma Y.Z."/>
            <person name="Qiu Y.X."/>
        </authorList>
    </citation>
    <scope>NUCLEOTIDE SEQUENCE [LARGE SCALE GENOMIC DNA]</scope>
    <source>
        <strain evidence="10">Hangzhou</strain>
    </source>
</reference>
<dbReference type="PROSITE" id="PS00028">
    <property type="entry name" value="ZINC_FINGER_C2H2_1"/>
    <property type="match status" value="2"/>
</dbReference>
<gene>
    <name evidence="10" type="ORF">L1049_014727</name>
</gene>
<keyword evidence="11" id="KW-1185">Reference proteome</keyword>
<proteinExistence type="predicted"/>
<dbReference type="PANTHER" id="PTHR37701">
    <property type="entry name" value="METHYL-CPG-BINDING DOMAIN-CONTAINING PROTEIN 8"/>
    <property type="match status" value="1"/>
</dbReference>
<dbReference type="InterPro" id="IPR001739">
    <property type="entry name" value="Methyl_CpG_DNA-bd"/>
</dbReference>
<feature type="domain" description="C2H2-type" evidence="8">
    <location>
        <begin position="395"/>
        <end position="423"/>
    </location>
</feature>
<evidence type="ECO:0000256" key="7">
    <source>
        <dbReference type="SAM" id="MobiDB-lite"/>
    </source>
</evidence>
<dbReference type="InterPro" id="IPR016177">
    <property type="entry name" value="DNA-bd_dom_sf"/>
</dbReference>
<dbReference type="EMBL" id="JBBPBK010000004">
    <property type="protein sequence ID" value="KAK9286335.1"/>
    <property type="molecule type" value="Genomic_DNA"/>
</dbReference>
<dbReference type="PROSITE" id="PS50157">
    <property type="entry name" value="ZINC_FINGER_C2H2_2"/>
    <property type="match status" value="2"/>
</dbReference>
<keyword evidence="6" id="KW-0863">Zinc-finger</keyword>
<feature type="domain" description="C2H2-type" evidence="8">
    <location>
        <begin position="442"/>
        <end position="469"/>
    </location>
</feature>
<comment type="caution">
    <text evidence="10">The sequence shown here is derived from an EMBL/GenBank/DDBJ whole genome shotgun (WGS) entry which is preliminary data.</text>
</comment>
<dbReference type="InterPro" id="IPR037472">
    <property type="entry name" value="MBD8"/>
</dbReference>
<evidence type="ECO:0000313" key="10">
    <source>
        <dbReference type="EMBL" id="KAK9286335.1"/>
    </source>
</evidence>
<feature type="compositionally biased region" description="Basic residues" evidence="7">
    <location>
        <begin position="176"/>
        <end position="186"/>
    </location>
</feature>
<keyword evidence="6" id="KW-0479">Metal-binding</keyword>
<accession>A0AAP0RWD3</accession>
<keyword evidence="6" id="KW-0862">Zinc</keyword>
<dbReference type="GO" id="GO:0005634">
    <property type="term" value="C:nucleus"/>
    <property type="evidence" value="ECO:0007669"/>
    <property type="project" value="UniProtKB-SubCell"/>
</dbReference>
<feature type="domain" description="MBD" evidence="9">
    <location>
        <begin position="262"/>
        <end position="334"/>
    </location>
</feature>
<evidence type="ECO:0000259" key="8">
    <source>
        <dbReference type="PROSITE" id="PS50157"/>
    </source>
</evidence>
<evidence type="ECO:0008006" key="12">
    <source>
        <dbReference type="Google" id="ProtNLM"/>
    </source>
</evidence>
<evidence type="ECO:0000256" key="1">
    <source>
        <dbReference type="ARBA" id="ARBA00004123"/>
    </source>
</evidence>
<name>A0AAP0RWD3_LIQFO</name>
<evidence type="ECO:0000256" key="5">
    <source>
        <dbReference type="ARBA" id="ARBA00023242"/>
    </source>
</evidence>
<keyword evidence="4" id="KW-0804">Transcription</keyword>
<dbReference type="GO" id="GO:0008270">
    <property type="term" value="F:zinc ion binding"/>
    <property type="evidence" value="ECO:0007669"/>
    <property type="project" value="UniProtKB-KW"/>
</dbReference>